<feature type="domain" description="MobA-like NTP transferase" evidence="11">
    <location>
        <begin position="167"/>
        <end position="292"/>
    </location>
</feature>
<evidence type="ECO:0000256" key="1">
    <source>
        <dbReference type="ARBA" id="ARBA00004496"/>
    </source>
</evidence>
<dbReference type="InterPro" id="IPR025877">
    <property type="entry name" value="MobA-like_NTP_Trfase"/>
</dbReference>
<keyword evidence="8" id="KW-0067">ATP-binding</keyword>
<dbReference type="Pfam" id="PF12804">
    <property type="entry name" value="NTP_transf_3"/>
    <property type="match status" value="1"/>
</dbReference>
<evidence type="ECO:0000256" key="3">
    <source>
        <dbReference type="ARBA" id="ARBA00019010"/>
    </source>
</evidence>
<keyword evidence="4" id="KW-0963">Cytoplasm</keyword>
<dbReference type="GO" id="GO:0046872">
    <property type="term" value="F:metal ion binding"/>
    <property type="evidence" value="ECO:0007669"/>
    <property type="project" value="UniProtKB-KW"/>
</dbReference>
<dbReference type="GO" id="GO:0005524">
    <property type="term" value="F:ATP binding"/>
    <property type="evidence" value="ECO:0007669"/>
    <property type="project" value="UniProtKB-KW"/>
</dbReference>
<reference evidence="12" key="1">
    <citation type="submission" date="2013-03" db="EMBL/GenBank/DDBJ databases">
        <title>Genome Sequence of the Profundibacterium mesophilum strain KAUST100406-0324T from Red Sea, a novel genus in the family Rhodobacteraceae.</title>
        <authorList>
            <person name="Essack M."/>
            <person name="Alam I."/>
            <person name="Lafi F."/>
            <person name="Alawi W."/>
            <person name="Kamanu F."/>
            <person name="Al-Suwailem A."/>
            <person name="Lee O.O."/>
            <person name="Xu Y."/>
            <person name="Bajic V."/>
            <person name="Qian P.-Y."/>
            <person name="Archer J."/>
        </authorList>
    </citation>
    <scope>NUCLEOTIDE SEQUENCE</scope>
    <source>
        <strain evidence="12">KAUST100406-0324</strain>
    </source>
</reference>
<sequence>MTASISLYLDTPEDTDALAREIAGRLRAGDTLLLEGQIGAGKSHFARAAIASMMERTGEIEDIPSPTYTIVQEYTVGTHWIVHADLYRIGDAQEVIELGLDGAFDEGICFVEWPERLAEHRPQEALTLQLEPEGEGRRLTVRGPAPIAARLFARDAAQGTAPGRALMVFAAGFGTRMRPLTLDRPKPLIEVAGRTLLDHALELAIPAGAGPVAVNTHYLPRQIEDHLRGRGIAISHEPELLDTAGGLRAALPHLGTAPLFTLNSDMVWSGPNPLRQLGEAWRRGMGALLLLVPGERAAGRKAATGDFDLDPSGRLIRGGPLVYTGAQIIDPAILGALPPGPSSLNAAWDALAAQGRLHGIVHEGGWCDVGHPGGIAIAEAMLAEAGDV</sequence>
<evidence type="ECO:0000256" key="10">
    <source>
        <dbReference type="ARBA" id="ARBA00032441"/>
    </source>
</evidence>
<dbReference type="OrthoDB" id="9788272at2"/>
<dbReference type="GO" id="GO:0002949">
    <property type="term" value="P:tRNA threonylcarbamoyladenosine modification"/>
    <property type="evidence" value="ECO:0007669"/>
    <property type="project" value="InterPro"/>
</dbReference>
<evidence type="ECO:0000313" key="12">
    <source>
        <dbReference type="EMBL" id="KAF0676302.1"/>
    </source>
</evidence>
<keyword evidence="12" id="KW-0808">Transferase</keyword>
<evidence type="ECO:0000256" key="4">
    <source>
        <dbReference type="ARBA" id="ARBA00022490"/>
    </source>
</evidence>
<dbReference type="Proteomes" id="UP000698242">
    <property type="component" value="Unassembled WGS sequence"/>
</dbReference>
<dbReference type="PANTHER" id="PTHR33540:SF2">
    <property type="entry name" value="TRNA THREONYLCARBAMOYLADENOSINE BIOSYNTHESIS PROTEIN TSAE"/>
    <property type="match status" value="1"/>
</dbReference>
<proteinExistence type="inferred from homology"/>
<evidence type="ECO:0000256" key="6">
    <source>
        <dbReference type="ARBA" id="ARBA00022723"/>
    </source>
</evidence>
<comment type="caution">
    <text evidence="12">The sequence shown here is derived from an EMBL/GenBank/DDBJ whole genome shotgun (WGS) entry which is preliminary data.</text>
</comment>
<keyword evidence="7" id="KW-0547">Nucleotide-binding</keyword>
<name>A0A921TDJ9_9RHOB</name>
<dbReference type="InterPro" id="IPR003442">
    <property type="entry name" value="T6A_TsaE"/>
</dbReference>
<dbReference type="PANTHER" id="PTHR33540">
    <property type="entry name" value="TRNA THREONYLCARBAMOYLADENOSINE BIOSYNTHESIS PROTEIN TSAE"/>
    <property type="match status" value="1"/>
</dbReference>
<accession>A0A921TDJ9</accession>
<comment type="similarity">
    <text evidence="2">Belongs to the TsaE family.</text>
</comment>
<dbReference type="NCBIfam" id="TIGR00150">
    <property type="entry name" value="T6A_YjeE"/>
    <property type="match status" value="1"/>
</dbReference>
<dbReference type="SUPFAM" id="SSF53448">
    <property type="entry name" value="Nucleotide-diphospho-sugar transferases"/>
    <property type="match status" value="1"/>
</dbReference>
<evidence type="ECO:0000256" key="9">
    <source>
        <dbReference type="ARBA" id="ARBA00022842"/>
    </source>
</evidence>
<dbReference type="GO" id="GO:0016779">
    <property type="term" value="F:nucleotidyltransferase activity"/>
    <property type="evidence" value="ECO:0007669"/>
    <property type="project" value="UniProtKB-KW"/>
</dbReference>
<gene>
    <name evidence="12" type="ORF">PMES_01033</name>
</gene>
<evidence type="ECO:0000256" key="5">
    <source>
        <dbReference type="ARBA" id="ARBA00022694"/>
    </source>
</evidence>
<organism evidence="12 13">
    <name type="scientific">Profundibacterium mesophilum KAUST100406-0324</name>
    <dbReference type="NCBI Taxonomy" id="1037889"/>
    <lineage>
        <taxon>Bacteria</taxon>
        <taxon>Pseudomonadati</taxon>
        <taxon>Pseudomonadota</taxon>
        <taxon>Alphaproteobacteria</taxon>
        <taxon>Rhodobacterales</taxon>
        <taxon>Roseobacteraceae</taxon>
        <taxon>Profundibacterium</taxon>
    </lineage>
</organism>
<evidence type="ECO:0000313" key="13">
    <source>
        <dbReference type="Proteomes" id="UP000698242"/>
    </source>
</evidence>
<evidence type="ECO:0000259" key="11">
    <source>
        <dbReference type="Pfam" id="PF12804"/>
    </source>
</evidence>
<dbReference type="CDD" id="cd06422">
    <property type="entry name" value="NTP_transferase_like_1"/>
    <property type="match status" value="1"/>
</dbReference>
<keyword evidence="5" id="KW-0819">tRNA processing</keyword>
<keyword evidence="12" id="KW-0548">Nucleotidyltransferase</keyword>
<keyword evidence="13" id="KW-1185">Reference proteome</keyword>
<protein>
    <recommendedName>
        <fullName evidence="3">tRNA threonylcarbamoyladenosine biosynthesis protein TsaE</fullName>
    </recommendedName>
    <alternativeName>
        <fullName evidence="10">t(6)A37 threonylcarbamoyladenosine biosynthesis protein TsaE</fullName>
    </alternativeName>
</protein>
<dbReference type="EMBL" id="APKE01000014">
    <property type="protein sequence ID" value="KAF0676302.1"/>
    <property type="molecule type" value="Genomic_DNA"/>
</dbReference>
<dbReference type="Gene3D" id="3.40.50.300">
    <property type="entry name" value="P-loop containing nucleotide triphosphate hydrolases"/>
    <property type="match status" value="1"/>
</dbReference>
<dbReference type="InterPro" id="IPR027417">
    <property type="entry name" value="P-loop_NTPase"/>
</dbReference>
<keyword evidence="6" id="KW-0479">Metal-binding</keyword>
<dbReference type="Pfam" id="PF02367">
    <property type="entry name" value="TsaE"/>
    <property type="match status" value="1"/>
</dbReference>
<dbReference type="GO" id="GO:0005737">
    <property type="term" value="C:cytoplasm"/>
    <property type="evidence" value="ECO:0007669"/>
    <property type="project" value="UniProtKB-SubCell"/>
</dbReference>
<evidence type="ECO:0000256" key="2">
    <source>
        <dbReference type="ARBA" id="ARBA00007599"/>
    </source>
</evidence>
<evidence type="ECO:0000256" key="8">
    <source>
        <dbReference type="ARBA" id="ARBA00022840"/>
    </source>
</evidence>
<comment type="subcellular location">
    <subcellularLocation>
        <location evidence="1">Cytoplasm</location>
    </subcellularLocation>
</comment>
<evidence type="ECO:0000256" key="7">
    <source>
        <dbReference type="ARBA" id="ARBA00022741"/>
    </source>
</evidence>
<dbReference type="AlphaFoldDB" id="A0A921TDJ9"/>
<dbReference type="InterPro" id="IPR029044">
    <property type="entry name" value="Nucleotide-diphossugar_trans"/>
</dbReference>
<dbReference type="Gene3D" id="3.90.550.10">
    <property type="entry name" value="Spore Coat Polysaccharide Biosynthesis Protein SpsA, Chain A"/>
    <property type="match status" value="1"/>
</dbReference>
<dbReference type="SUPFAM" id="SSF52540">
    <property type="entry name" value="P-loop containing nucleoside triphosphate hydrolases"/>
    <property type="match status" value="1"/>
</dbReference>
<keyword evidence="9" id="KW-0460">Magnesium</keyword>